<dbReference type="NCBIfam" id="NF006042">
    <property type="entry name" value="PRK08185.1"/>
    <property type="match status" value="1"/>
</dbReference>
<accession>A0A7X9RKF1</accession>
<dbReference type="AlphaFoldDB" id="A0A7X9RKF1"/>
<sequence length="291" mass="31939">MLITGKEMLEVAKKHHFAVPAFNAGSGQLLPAIMDACKEEKAPFIMAIHPDELSFLRDSFIGQVMDEINATELPVALHLDHGANIDQILHAIQLGFSSVMIDGSSLPFEENVKQTQEVVKLAHAVGVSVEAELGTIGDTGNNVEGGVSEIIYTDPEKAKEFVERTGVDSLAVAIGTAHGLYPKNMKPKLRLDILEEITKLVDVPLVLHGGSSNPDEEISKSVEIGVSKINISSDIKISFTEKLREILNNGNMEIREPNVIFPDCMEAAKKTAIEKIRLFKTNDTEKYYFEK</sequence>
<evidence type="ECO:0000256" key="1">
    <source>
        <dbReference type="PIRSR" id="PIRSR001359-1"/>
    </source>
</evidence>
<dbReference type="RefSeq" id="WP_168966434.1">
    <property type="nucleotide sequence ID" value="NZ_JABAFR010000030.1"/>
</dbReference>
<dbReference type="PANTHER" id="PTHR30304:SF0">
    <property type="entry name" value="D-TAGATOSE-1,6-BISPHOSPHATE ALDOLASE SUBUNIT GATY-RELATED"/>
    <property type="match status" value="1"/>
</dbReference>
<evidence type="ECO:0000256" key="2">
    <source>
        <dbReference type="PIRSR" id="PIRSR001359-3"/>
    </source>
</evidence>
<feature type="binding site" evidence="2">
    <location>
        <position position="81"/>
    </location>
    <ligand>
        <name>Zn(2+)</name>
        <dbReference type="ChEBI" id="CHEBI:29105"/>
        <label>1</label>
        <note>catalytic</note>
    </ligand>
</feature>
<dbReference type="PIRSF" id="PIRSF001359">
    <property type="entry name" value="F_bP_aldolase_II"/>
    <property type="match status" value="1"/>
</dbReference>
<comment type="cofactor">
    <cofactor evidence="2">
        <name>Zn(2+)</name>
        <dbReference type="ChEBI" id="CHEBI:29105"/>
    </cofactor>
    <text evidence="2">Binds 2 Zn(2+) ions per subunit. One is catalytic and the other provides a structural contribution.</text>
</comment>
<dbReference type="Pfam" id="PF01116">
    <property type="entry name" value="F_bP_aldolase"/>
    <property type="match status" value="1"/>
</dbReference>
<dbReference type="GO" id="GO:0008270">
    <property type="term" value="F:zinc ion binding"/>
    <property type="evidence" value="ECO:0007669"/>
    <property type="project" value="InterPro"/>
</dbReference>
<dbReference type="InterPro" id="IPR000771">
    <property type="entry name" value="FBA_II"/>
</dbReference>
<dbReference type="GO" id="GO:0005975">
    <property type="term" value="P:carbohydrate metabolic process"/>
    <property type="evidence" value="ECO:0007669"/>
    <property type="project" value="InterPro"/>
</dbReference>
<dbReference type="InterPro" id="IPR050246">
    <property type="entry name" value="Class_II_FBP_aldolase"/>
</dbReference>
<feature type="active site" description="Proton donor" evidence="1">
    <location>
        <position position="80"/>
    </location>
</feature>
<dbReference type="SUPFAM" id="SSF51569">
    <property type="entry name" value="Aldolase"/>
    <property type="match status" value="1"/>
</dbReference>
<feature type="binding site" evidence="2">
    <location>
        <position position="208"/>
    </location>
    <ligand>
        <name>Zn(2+)</name>
        <dbReference type="ChEBI" id="CHEBI:29105"/>
        <label>1</label>
        <note>catalytic</note>
    </ligand>
</feature>
<dbReference type="PANTHER" id="PTHR30304">
    <property type="entry name" value="D-TAGATOSE-1,6-BISPHOSPHATE ALDOLASE"/>
    <property type="match status" value="1"/>
</dbReference>
<gene>
    <name evidence="3" type="ORF">HF861_10240</name>
</gene>
<dbReference type="Gene3D" id="3.20.20.70">
    <property type="entry name" value="Aldolase class I"/>
    <property type="match status" value="1"/>
</dbReference>
<dbReference type="EMBL" id="JABAFR010000030">
    <property type="protein sequence ID" value="NME45249.1"/>
    <property type="molecule type" value="Genomic_DNA"/>
</dbReference>
<dbReference type="Proteomes" id="UP000540014">
    <property type="component" value="Unassembled WGS sequence"/>
</dbReference>
<reference evidence="3 4" key="1">
    <citation type="submission" date="2020-04" db="EMBL/GenBank/DDBJ databases">
        <authorList>
            <person name="Hitch T.C.A."/>
            <person name="Wylensek D."/>
            <person name="Clavel T."/>
        </authorList>
    </citation>
    <scope>NUCLEOTIDE SEQUENCE [LARGE SCALE GENOMIC DNA]</scope>
    <source>
        <strain evidence="3 4">BSM-383-APC-22F</strain>
    </source>
</reference>
<keyword evidence="2" id="KW-0479">Metal-binding</keyword>
<dbReference type="GO" id="GO:0016832">
    <property type="term" value="F:aldehyde-lyase activity"/>
    <property type="evidence" value="ECO:0007669"/>
    <property type="project" value="InterPro"/>
</dbReference>
<evidence type="ECO:0000313" key="4">
    <source>
        <dbReference type="Proteomes" id="UP000540014"/>
    </source>
</evidence>
<proteinExistence type="predicted"/>
<dbReference type="NCBIfam" id="TIGR00167">
    <property type="entry name" value="cbbA"/>
    <property type="match status" value="1"/>
</dbReference>
<feature type="binding site" evidence="2">
    <location>
        <position position="178"/>
    </location>
    <ligand>
        <name>Zn(2+)</name>
        <dbReference type="ChEBI" id="CHEBI:29105"/>
        <label>1</label>
        <note>catalytic</note>
    </ligand>
</feature>
<feature type="binding site" evidence="2">
    <location>
        <position position="102"/>
    </location>
    <ligand>
        <name>Zn(2+)</name>
        <dbReference type="ChEBI" id="CHEBI:29105"/>
        <label>2</label>
    </ligand>
</feature>
<organism evidence="3 4">
    <name type="scientific">Faecalicoccus pleomorphus</name>
    <dbReference type="NCBI Taxonomy" id="1323"/>
    <lineage>
        <taxon>Bacteria</taxon>
        <taxon>Bacillati</taxon>
        <taxon>Bacillota</taxon>
        <taxon>Erysipelotrichia</taxon>
        <taxon>Erysipelotrichales</taxon>
        <taxon>Erysipelotrichaceae</taxon>
        <taxon>Faecalicoccus</taxon>
    </lineage>
</organism>
<protein>
    <submittedName>
        <fullName evidence="3">Ketose-bisphosphate aldolase</fullName>
    </submittedName>
</protein>
<feature type="binding site" evidence="2">
    <location>
        <position position="132"/>
    </location>
    <ligand>
        <name>Zn(2+)</name>
        <dbReference type="ChEBI" id="CHEBI:29105"/>
        <label>2</label>
    </ligand>
</feature>
<keyword evidence="2" id="KW-0862">Zinc</keyword>
<dbReference type="InterPro" id="IPR013785">
    <property type="entry name" value="Aldolase_TIM"/>
</dbReference>
<comment type="caution">
    <text evidence="3">The sequence shown here is derived from an EMBL/GenBank/DDBJ whole genome shotgun (WGS) entry which is preliminary data.</text>
</comment>
<name>A0A7X9RKF1_9FIRM</name>
<dbReference type="CDD" id="cd00947">
    <property type="entry name" value="TBP_aldolase_IIB"/>
    <property type="match status" value="1"/>
</dbReference>
<dbReference type="PROSITE" id="PS00602">
    <property type="entry name" value="ALDOLASE_CLASS_II_1"/>
    <property type="match status" value="1"/>
</dbReference>
<evidence type="ECO:0000313" key="3">
    <source>
        <dbReference type="EMBL" id="NME45249.1"/>
    </source>
</evidence>